<sequence>GMVEHLFPFNVGTEEKSVNMEFDTQNEVLHGNKVDVHMINGLPSCLLQYVAGGGNNNLPREVLALVVAILNHLGPTLAGHELMLHCHLSLLESLLGLNWKIDAHFDKKI</sequence>
<reference evidence="1 2" key="1">
    <citation type="journal article" date="2018" name="Genomics">
        <title>Molecular footprints of inshore aquatic adaptation in Indo-Pacific humpback dolphin (Sousa chinensis).</title>
        <authorList>
            <person name="Ming Y."/>
            <person name="Jian J."/>
            <person name="Yu F."/>
            <person name="Yu X."/>
            <person name="Wang J."/>
            <person name="Liu W."/>
        </authorList>
    </citation>
    <scope>NUCLEOTIDE SEQUENCE [LARGE SCALE GENOMIC DNA]</scope>
    <source>
        <strain evidence="1">MY-2018</strain>
        <tissue evidence="1">Skin</tissue>
    </source>
</reference>
<dbReference type="AlphaFoldDB" id="A0A484GNR3"/>
<dbReference type="Proteomes" id="UP000295264">
    <property type="component" value="Unassembled WGS sequence"/>
</dbReference>
<feature type="non-terminal residue" evidence="1">
    <location>
        <position position="1"/>
    </location>
</feature>
<name>A0A484GNR3_SOUCH</name>
<evidence type="ECO:0000313" key="2">
    <source>
        <dbReference type="Proteomes" id="UP000295264"/>
    </source>
</evidence>
<comment type="caution">
    <text evidence="1">The sequence shown here is derived from an EMBL/GenBank/DDBJ whole genome shotgun (WGS) entry which is preliminary data.</text>
</comment>
<organism evidence="1 2">
    <name type="scientific">Sousa chinensis</name>
    <name type="common">Indo-pacific humpbacked dolphin</name>
    <name type="synonym">Steno chinensis</name>
    <dbReference type="NCBI Taxonomy" id="103600"/>
    <lineage>
        <taxon>Eukaryota</taxon>
        <taxon>Metazoa</taxon>
        <taxon>Chordata</taxon>
        <taxon>Craniata</taxon>
        <taxon>Vertebrata</taxon>
        <taxon>Euteleostomi</taxon>
        <taxon>Mammalia</taxon>
        <taxon>Eutheria</taxon>
        <taxon>Laurasiatheria</taxon>
        <taxon>Artiodactyla</taxon>
        <taxon>Whippomorpha</taxon>
        <taxon>Cetacea</taxon>
        <taxon>Odontoceti</taxon>
        <taxon>Delphinidae</taxon>
        <taxon>Sousa</taxon>
    </lineage>
</organism>
<gene>
    <name evidence="1" type="ORF">DBR06_SOUSAS37010001</name>
</gene>
<protein>
    <submittedName>
        <fullName evidence="1">Uncharacterized protein</fullName>
    </submittedName>
</protein>
<proteinExistence type="predicted"/>
<evidence type="ECO:0000313" key="1">
    <source>
        <dbReference type="EMBL" id="TEA37477.1"/>
    </source>
</evidence>
<feature type="non-terminal residue" evidence="1">
    <location>
        <position position="109"/>
    </location>
</feature>
<keyword evidence="2" id="KW-1185">Reference proteome</keyword>
<dbReference type="EMBL" id="QWLN02005496">
    <property type="protein sequence ID" value="TEA37477.1"/>
    <property type="molecule type" value="Genomic_DNA"/>
</dbReference>
<accession>A0A484GNR3</accession>